<reference evidence="5 6" key="1">
    <citation type="submission" date="2019-08" db="EMBL/GenBank/DDBJ databases">
        <title>Draft genome sequences of two oriental melons (Cucumis melo L. var makuwa).</title>
        <authorList>
            <person name="Kwon S.-Y."/>
        </authorList>
    </citation>
    <scope>NUCLEOTIDE SEQUENCE [LARGE SCALE GENOMIC DNA]</scope>
    <source>
        <strain evidence="6">cv. Chang Bougi</strain>
        <strain evidence="5">cv. SW 3</strain>
        <tissue evidence="3">Leaf</tissue>
    </source>
</reference>
<keyword evidence="1" id="KW-1133">Transmembrane helix</keyword>
<dbReference type="STRING" id="1194695.A0A5A7V4C7"/>
<dbReference type="InterPro" id="IPR013103">
    <property type="entry name" value="RVT_2"/>
</dbReference>
<evidence type="ECO:0000313" key="6">
    <source>
        <dbReference type="Proteomes" id="UP000321947"/>
    </source>
</evidence>
<accession>A0A5A7V4C7</accession>
<dbReference type="Proteomes" id="UP000321393">
    <property type="component" value="Unassembled WGS sequence"/>
</dbReference>
<gene>
    <name evidence="4" type="ORF">E5676_scaffold325G001430</name>
    <name evidence="3" type="ORF">E6C27_scaffold130G00140</name>
</gene>
<dbReference type="AlphaFoldDB" id="A0A5A7V4C7"/>
<keyword evidence="1" id="KW-0472">Membrane</keyword>
<evidence type="ECO:0000313" key="3">
    <source>
        <dbReference type="EMBL" id="KAA0062438.1"/>
    </source>
</evidence>
<dbReference type="EMBL" id="SSTD01002800">
    <property type="protein sequence ID" value="TYK27444.1"/>
    <property type="molecule type" value="Genomic_DNA"/>
</dbReference>
<feature type="domain" description="Reverse transcriptase Ty1/copia-type" evidence="2">
    <location>
        <begin position="43"/>
        <end position="126"/>
    </location>
</feature>
<keyword evidence="1" id="KW-0812">Transmembrane</keyword>
<evidence type="ECO:0000313" key="5">
    <source>
        <dbReference type="Proteomes" id="UP000321393"/>
    </source>
</evidence>
<organism evidence="3 5">
    <name type="scientific">Cucumis melo var. makuwa</name>
    <name type="common">Oriental melon</name>
    <dbReference type="NCBI Taxonomy" id="1194695"/>
    <lineage>
        <taxon>Eukaryota</taxon>
        <taxon>Viridiplantae</taxon>
        <taxon>Streptophyta</taxon>
        <taxon>Embryophyta</taxon>
        <taxon>Tracheophyta</taxon>
        <taxon>Spermatophyta</taxon>
        <taxon>Magnoliopsida</taxon>
        <taxon>eudicotyledons</taxon>
        <taxon>Gunneridae</taxon>
        <taxon>Pentapetalae</taxon>
        <taxon>rosids</taxon>
        <taxon>fabids</taxon>
        <taxon>Cucurbitales</taxon>
        <taxon>Cucurbitaceae</taxon>
        <taxon>Benincaseae</taxon>
        <taxon>Cucumis</taxon>
    </lineage>
</organism>
<dbReference type="Pfam" id="PF07727">
    <property type="entry name" value="RVT_2"/>
    <property type="match status" value="1"/>
</dbReference>
<comment type="caution">
    <text evidence="3">The sequence shown here is derived from an EMBL/GenBank/DDBJ whole genome shotgun (WGS) entry which is preliminary data.</text>
</comment>
<feature type="transmembrane region" description="Helical" evidence="1">
    <location>
        <begin position="265"/>
        <end position="292"/>
    </location>
</feature>
<evidence type="ECO:0000313" key="4">
    <source>
        <dbReference type="EMBL" id="TYK27444.1"/>
    </source>
</evidence>
<evidence type="ECO:0000259" key="2">
    <source>
        <dbReference type="Pfam" id="PF07727"/>
    </source>
</evidence>
<dbReference type="EMBL" id="SSTE01004567">
    <property type="protein sequence ID" value="KAA0062438.1"/>
    <property type="molecule type" value="Genomic_DNA"/>
</dbReference>
<dbReference type="OrthoDB" id="1929979at2759"/>
<protein>
    <submittedName>
        <fullName evidence="3">Gag/pol protein</fullName>
    </submittedName>
</protein>
<name>A0A5A7V4C7_CUCMM</name>
<dbReference type="Proteomes" id="UP000321947">
    <property type="component" value="Unassembled WGS sequence"/>
</dbReference>
<evidence type="ECO:0000256" key="1">
    <source>
        <dbReference type="SAM" id="Phobius"/>
    </source>
</evidence>
<proteinExistence type="predicted"/>
<sequence>MSLTETLTVISDGNIEDPLTSKKEKEDVDKDEWIKAMNLELEYILRFNSKVQTFKVRLVAKGYTQVEGVDCEETFSPVAMSKSIRILFSIATYYDYEIWQMDVKTAFLNDNLDENIYMQRLEGVITSDLSLLFRQKKWEVERKYGNVGKITHSSRFCPHLSIHVSPSSSASRPSSPSNVVEGSQQSSALVVHLHLCVASIVAMFKELPSMPIVSSRTVVVDQPHPHGSRTRRSRTQLALHVTSVVEACSARVEPRLSEPRVPMQAVVLLVLAIRFVPAWVSFGITTFYDCIVRRDHQSSRGRDKGKGKLANDKK</sequence>